<name>A0AA86V3D9_9FABA</name>
<feature type="compositionally biased region" description="Basic and acidic residues" evidence="1">
    <location>
        <begin position="28"/>
        <end position="46"/>
    </location>
</feature>
<protein>
    <submittedName>
        <fullName evidence="2">Uncharacterized protein</fullName>
    </submittedName>
</protein>
<accession>A0AA86V3D9</accession>
<keyword evidence="3" id="KW-1185">Reference proteome</keyword>
<reference evidence="2" key="1">
    <citation type="submission" date="2023-10" db="EMBL/GenBank/DDBJ databases">
        <authorList>
            <person name="Domelevo Entfellner J.-B."/>
        </authorList>
    </citation>
    <scope>NUCLEOTIDE SEQUENCE</scope>
</reference>
<dbReference type="Gramene" id="rna-AYBTSS11_LOCUS3703">
    <property type="protein sequence ID" value="CAJ1919238.1"/>
    <property type="gene ID" value="gene-AYBTSS11_LOCUS3703"/>
</dbReference>
<dbReference type="Proteomes" id="UP001189624">
    <property type="component" value="Chromosome 1"/>
</dbReference>
<gene>
    <name evidence="2" type="ORF">AYBTSS11_LOCUS3703</name>
</gene>
<dbReference type="AlphaFoldDB" id="A0AA86V3D9"/>
<evidence type="ECO:0000256" key="1">
    <source>
        <dbReference type="SAM" id="MobiDB-lite"/>
    </source>
</evidence>
<proteinExistence type="predicted"/>
<evidence type="ECO:0000313" key="2">
    <source>
        <dbReference type="EMBL" id="CAJ1919238.1"/>
    </source>
</evidence>
<evidence type="ECO:0000313" key="3">
    <source>
        <dbReference type="Proteomes" id="UP001189624"/>
    </source>
</evidence>
<dbReference type="EMBL" id="OY731398">
    <property type="protein sequence ID" value="CAJ1919238.1"/>
    <property type="molecule type" value="Genomic_DNA"/>
</dbReference>
<sequence length="63" mass="7499">MGRRGGGRGWRQVADDSGEGWNDEQEMEREGKDVDDVRESEREREKQKIKKRWLSFAQSKWDS</sequence>
<organism evidence="2 3">
    <name type="scientific">Sphenostylis stenocarpa</name>
    <dbReference type="NCBI Taxonomy" id="92480"/>
    <lineage>
        <taxon>Eukaryota</taxon>
        <taxon>Viridiplantae</taxon>
        <taxon>Streptophyta</taxon>
        <taxon>Embryophyta</taxon>
        <taxon>Tracheophyta</taxon>
        <taxon>Spermatophyta</taxon>
        <taxon>Magnoliopsida</taxon>
        <taxon>eudicotyledons</taxon>
        <taxon>Gunneridae</taxon>
        <taxon>Pentapetalae</taxon>
        <taxon>rosids</taxon>
        <taxon>fabids</taxon>
        <taxon>Fabales</taxon>
        <taxon>Fabaceae</taxon>
        <taxon>Papilionoideae</taxon>
        <taxon>50 kb inversion clade</taxon>
        <taxon>NPAAA clade</taxon>
        <taxon>indigoferoid/millettioid clade</taxon>
        <taxon>Phaseoleae</taxon>
        <taxon>Sphenostylis</taxon>
    </lineage>
</organism>
<feature type="region of interest" description="Disordered" evidence="1">
    <location>
        <begin position="1"/>
        <end position="49"/>
    </location>
</feature>
<feature type="compositionally biased region" description="Acidic residues" evidence="1">
    <location>
        <begin position="16"/>
        <end position="27"/>
    </location>
</feature>